<evidence type="ECO:0000313" key="3">
    <source>
        <dbReference type="Proteomes" id="UP000297385"/>
    </source>
</evidence>
<reference evidence="1 3" key="1">
    <citation type="submission" date="2019-03" db="EMBL/GenBank/DDBJ databases">
        <title>Complete Genome Sequence of Paraburkholderia dipogonis ICMP 19430T, a Nitrogen-fixing Symbiont of the South African Invasive Legume Dipogon lignosus in New Zealand.</title>
        <authorList>
            <person name="De Meyer S.E."/>
        </authorList>
    </citation>
    <scope>NUCLEOTIDE SEQUENCE [LARGE SCALE GENOMIC DNA]</scope>
    <source>
        <strain evidence="1 3">ICMP 19430</strain>
    </source>
</reference>
<dbReference type="Proteomes" id="UP000297385">
    <property type="component" value="Unassembled WGS sequence"/>
</dbReference>
<gene>
    <name evidence="2" type="ORF">E2553_37020</name>
    <name evidence="1" type="ORF">E2553_46050</name>
</gene>
<dbReference type="EMBL" id="SNVI01000003">
    <property type="protein sequence ID" value="TFE38380.1"/>
    <property type="molecule type" value="Genomic_DNA"/>
</dbReference>
<dbReference type="EMBL" id="SNVI01000008">
    <property type="protein sequence ID" value="TFE36985.1"/>
    <property type="molecule type" value="Genomic_DNA"/>
</dbReference>
<name>A0A4Y8MHT5_9BURK</name>
<comment type="caution">
    <text evidence="1">The sequence shown here is derived from an EMBL/GenBank/DDBJ whole genome shotgun (WGS) entry which is preliminary data.</text>
</comment>
<sequence length="278" mass="29825">MTEKVVDDALRLAAIYKAGVGTQWNTYRQAAAKLSRLFETNLAPPRIGEALAVSRLPRVLRGLFDKAGLSSGHARALLRLASQRGESVLAASAAEIDTTGMDARDILRALRSGGEVSSRAAPPGLNAPLPIAAYYLRGKFPSKGVAAAHMGIPQSRLSEAITIEKALPAEVKMLFPGDNLTFAAGKEIVRLIALRGANNIRALAAEAGRSPRRPSPQLMLNRLAGIDIPGVDVRIRKAPGKNAKRRLIVELHLQESDANSVAALKFMIEMLKTRFGIE</sequence>
<protein>
    <submittedName>
        <fullName evidence="1">Uncharacterized protein</fullName>
    </submittedName>
</protein>
<proteinExistence type="predicted"/>
<dbReference type="RefSeq" id="WP_134143577.1">
    <property type="nucleotide sequence ID" value="NZ_SNVI01000003.1"/>
</dbReference>
<evidence type="ECO:0000313" key="2">
    <source>
        <dbReference type="EMBL" id="TFE38380.1"/>
    </source>
</evidence>
<evidence type="ECO:0000313" key="1">
    <source>
        <dbReference type="EMBL" id="TFE36985.1"/>
    </source>
</evidence>
<accession>A0A4Y8MHT5</accession>
<organism evidence="1 3">
    <name type="scientific">Paraburkholderia dipogonis</name>
    <dbReference type="NCBI Taxonomy" id="1211383"/>
    <lineage>
        <taxon>Bacteria</taxon>
        <taxon>Pseudomonadati</taxon>
        <taxon>Pseudomonadota</taxon>
        <taxon>Betaproteobacteria</taxon>
        <taxon>Burkholderiales</taxon>
        <taxon>Burkholderiaceae</taxon>
        <taxon>Paraburkholderia</taxon>
    </lineage>
</organism>
<dbReference type="AlphaFoldDB" id="A0A4Y8MHT5"/>